<keyword evidence="15" id="KW-1185">Reference proteome</keyword>
<evidence type="ECO:0000256" key="11">
    <source>
        <dbReference type="PIRSR" id="PIRSR004911-1"/>
    </source>
</evidence>
<evidence type="ECO:0000313" key="14">
    <source>
        <dbReference type="EMBL" id="TCT35306.1"/>
    </source>
</evidence>
<name>A0A4R3NSQ8_9HYPH</name>
<dbReference type="InterPro" id="IPR007197">
    <property type="entry name" value="rSAM"/>
</dbReference>
<dbReference type="InterPro" id="IPR003739">
    <property type="entry name" value="Lys_aminomutase/Glu_NH3_mut"/>
</dbReference>
<evidence type="ECO:0000256" key="9">
    <source>
        <dbReference type="ARBA" id="ARBA00023014"/>
    </source>
</evidence>
<dbReference type="Pfam" id="PF12544">
    <property type="entry name" value="LAM_C"/>
    <property type="match status" value="1"/>
</dbReference>
<evidence type="ECO:0000256" key="4">
    <source>
        <dbReference type="ARBA" id="ARBA00022485"/>
    </source>
</evidence>
<evidence type="ECO:0000259" key="13">
    <source>
        <dbReference type="PROSITE" id="PS51918"/>
    </source>
</evidence>
<dbReference type="Pfam" id="PF04055">
    <property type="entry name" value="Radical_SAM"/>
    <property type="match status" value="1"/>
</dbReference>
<dbReference type="Proteomes" id="UP000295097">
    <property type="component" value="Unassembled WGS sequence"/>
</dbReference>
<proteinExistence type="inferred from homology"/>
<dbReference type="PANTHER" id="PTHR30538:SF1">
    <property type="entry name" value="L-LYSINE 2,3-AMINOMUTASE"/>
    <property type="match status" value="1"/>
</dbReference>
<evidence type="ECO:0000256" key="12">
    <source>
        <dbReference type="PIRSR" id="PIRSR603739-50"/>
    </source>
</evidence>
<dbReference type="SFLD" id="SFLDS00029">
    <property type="entry name" value="Radical_SAM"/>
    <property type="match status" value="1"/>
</dbReference>
<evidence type="ECO:0000256" key="5">
    <source>
        <dbReference type="ARBA" id="ARBA00022691"/>
    </source>
</evidence>
<protein>
    <submittedName>
        <fullName evidence="14">Lysine 2,3-aminomutase</fullName>
    </submittedName>
</protein>
<keyword evidence="7 12" id="KW-0663">Pyridoxal phosphate</keyword>
<dbReference type="CDD" id="cd01335">
    <property type="entry name" value="Radical_SAM"/>
    <property type="match status" value="1"/>
</dbReference>
<evidence type="ECO:0000256" key="7">
    <source>
        <dbReference type="ARBA" id="ARBA00022898"/>
    </source>
</evidence>
<dbReference type="PROSITE" id="PS51918">
    <property type="entry name" value="RADICAL_SAM"/>
    <property type="match status" value="1"/>
</dbReference>
<keyword evidence="6 11" id="KW-0479">Metal-binding</keyword>
<accession>A0A4R3NSQ8</accession>
<evidence type="ECO:0000256" key="6">
    <source>
        <dbReference type="ARBA" id="ARBA00022723"/>
    </source>
</evidence>
<feature type="binding site" evidence="11">
    <location>
        <position position="119"/>
    </location>
    <ligand>
        <name>[4Fe-4S] cluster</name>
        <dbReference type="ChEBI" id="CHEBI:49883"/>
        <note>4Fe-4S-S-AdoMet</note>
    </ligand>
</feature>
<dbReference type="GO" id="GO:0051539">
    <property type="term" value="F:4 iron, 4 sulfur cluster binding"/>
    <property type="evidence" value="ECO:0007669"/>
    <property type="project" value="UniProtKB-KW"/>
</dbReference>
<dbReference type="InterPro" id="IPR013785">
    <property type="entry name" value="Aldolase_TIM"/>
</dbReference>
<comment type="caution">
    <text evidence="14">The sequence shown here is derived from an EMBL/GenBank/DDBJ whole genome shotgun (WGS) entry which is preliminary data.</text>
</comment>
<dbReference type="AlphaFoldDB" id="A0A4R3NSQ8"/>
<dbReference type="InterPro" id="IPR025895">
    <property type="entry name" value="LAM_C_dom"/>
</dbReference>
<gene>
    <name evidence="14" type="ORF">EDC90_102745</name>
</gene>
<evidence type="ECO:0000256" key="1">
    <source>
        <dbReference type="ARBA" id="ARBA00001933"/>
    </source>
</evidence>
<dbReference type="NCBIfam" id="TIGR03822">
    <property type="entry name" value="AblA_like_2"/>
    <property type="match status" value="1"/>
</dbReference>
<comment type="cofactor">
    <cofactor evidence="1 12">
        <name>pyridoxal 5'-phosphate</name>
        <dbReference type="ChEBI" id="CHEBI:597326"/>
    </cofactor>
</comment>
<sequence>MEQRARKRGSGSKAITGAKGLIETGLVPAEHSETIQVVEASFSVRLTPHIIDQLSGARNDDPVFVQYIPDGRELSFKADDMEDPIGDAVYEKAKGVTHRYPDRVLLKPTHTCMVYCRFCFRREKVGHPEEALNRGAMDDALSYIRKTESIWEVILSGGDPLVLSDRRLQALMEALGTIDHVAVIRLHTRAPLADPKRITADLVEALRKSGKAVHFVIHVNHANELTPDVLGGLAKLVNNGVPLFSQTVLLKGVNDDADTLADLFRKLVANRVKPYYLHQLDKARGVGHFHVSIRRGQQIMRALRGRVSGLCQPAYVLDIPGGHGKVPIGPTYLSENDDGSFTVTDYCGQPHHYEEIAADQD</sequence>
<evidence type="ECO:0000256" key="10">
    <source>
        <dbReference type="ARBA" id="ARBA00023235"/>
    </source>
</evidence>
<keyword evidence="5" id="KW-0949">S-adenosyl-L-methionine</keyword>
<organism evidence="14 15">
    <name type="scientific">Martelella mediterranea</name>
    <dbReference type="NCBI Taxonomy" id="293089"/>
    <lineage>
        <taxon>Bacteria</taxon>
        <taxon>Pseudomonadati</taxon>
        <taxon>Pseudomonadota</taxon>
        <taxon>Alphaproteobacteria</taxon>
        <taxon>Hyphomicrobiales</taxon>
        <taxon>Aurantimonadaceae</taxon>
        <taxon>Martelella</taxon>
    </lineage>
</organism>
<feature type="modified residue" description="N6-(pyridoxal phosphate)lysine" evidence="12">
    <location>
        <position position="325"/>
    </location>
</feature>
<dbReference type="PIRSF" id="PIRSF004911">
    <property type="entry name" value="DUF160"/>
    <property type="match status" value="1"/>
</dbReference>
<evidence type="ECO:0000256" key="3">
    <source>
        <dbReference type="ARBA" id="ARBA00008703"/>
    </source>
</evidence>
<evidence type="ECO:0000313" key="15">
    <source>
        <dbReference type="Proteomes" id="UP000295097"/>
    </source>
</evidence>
<dbReference type="InterPro" id="IPR022447">
    <property type="entry name" value="Lys_aminomutase-rel"/>
</dbReference>
<feature type="binding site" evidence="11">
    <location>
        <position position="112"/>
    </location>
    <ligand>
        <name>[4Fe-4S] cluster</name>
        <dbReference type="ChEBI" id="CHEBI:49883"/>
        <note>4Fe-4S-S-AdoMet</note>
    </ligand>
</feature>
<keyword evidence="8" id="KW-0408">Iron</keyword>
<dbReference type="NCBIfam" id="TIGR00238">
    <property type="entry name" value="KamA family radical SAM protein"/>
    <property type="match status" value="1"/>
</dbReference>
<dbReference type="InterPro" id="IPR058240">
    <property type="entry name" value="rSAM_sf"/>
</dbReference>
<comment type="similarity">
    <text evidence="3">Belongs to the radical SAM superfamily. KamA family.</text>
</comment>
<dbReference type="GO" id="GO:0016853">
    <property type="term" value="F:isomerase activity"/>
    <property type="evidence" value="ECO:0007669"/>
    <property type="project" value="UniProtKB-KW"/>
</dbReference>
<dbReference type="Gene3D" id="3.20.20.70">
    <property type="entry name" value="Aldolase class I"/>
    <property type="match status" value="1"/>
</dbReference>
<dbReference type="SFLD" id="SFLDG01070">
    <property type="entry name" value="PLP-dependent"/>
    <property type="match status" value="1"/>
</dbReference>
<dbReference type="GO" id="GO:0046872">
    <property type="term" value="F:metal ion binding"/>
    <property type="evidence" value="ECO:0007669"/>
    <property type="project" value="UniProtKB-KW"/>
</dbReference>
<feature type="domain" description="Radical SAM core" evidence="13">
    <location>
        <begin position="98"/>
        <end position="310"/>
    </location>
</feature>
<feature type="binding site" evidence="11">
    <location>
        <position position="116"/>
    </location>
    <ligand>
        <name>[4Fe-4S] cluster</name>
        <dbReference type="ChEBI" id="CHEBI:49883"/>
        <note>4Fe-4S-S-AdoMet</note>
    </ligand>
</feature>
<dbReference type="EMBL" id="SMAR01000027">
    <property type="protein sequence ID" value="TCT35306.1"/>
    <property type="molecule type" value="Genomic_DNA"/>
</dbReference>
<comment type="cofactor">
    <cofactor evidence="2">
        <name>[4Fe-4S] cluster</name>
        <dbReference type="ChEBI" id="CHEBI:49883"/>
    </cofactor>
</comment>
<dbReference type="SUPFAM" id="SSF102114">
    <property type="entry name" value="Radical SAM enzymes"/>
    <property type="match status" value="1"/>
</dbReference>
<reference evidence="14 15" key="1">
    <citation type="submission" date="2019-03" db="EMBL/GenBank/DDBJ databases">
        <title>Freshwater and sediment microbial communities from various areas in North America, analyzing microbe dynamics in response to fracking.</title>
        <authorList>
            <person name="Lamendella R."/>
        </authorList>
    </citation>
    <scope>NUCLEOTIDE SEQUENCE [LARGE SCALE GENOMIC DNA]</scope>
    <source>
        <strain evidence="14 15">175.2</strain>
    </source>
</reference>
<keyword evidence="4 11" id="KW-0004">4Fe-4S</keyword>
<keyword evidence="9 11" id="KW-0411">Iron-sulfur</keyword>
<dbReference type="RefSeq" id="WP_132313190.1">
    <property type="nucleotide sequence ID" value="NZ_SMAR01000027.1"/>
</dbReference>
<dbReference type="OrthoDB" id="9768064at2"/>
<evidence type="ECO:0000256" key="2">
    <source>
        <dbReference type="ARBA" id="ARBA00001966"/>
    </source>
</evidence>
<keyword evidence="10" id="KW-0413">Isomerase</keyword>
<evidence type="ECO:0000256" key="8">
    <source>
        <dbReference type="ARBA" id="ARBA00023004"/>
    </source>
</evidence>
<dbReference type="PANTHER" id="PTHR30538">
    <property type="entry name" value="LYSINE 2,3-AMINOMUTASE-RELATED"/>
    <property type="match status" value="1"/>
</dbReference>